<accession>A0A067SED7</accession>
<organism evidence="1 2">
    <name type="scientific">Galerina marginata (strain CBS 339.88)</name>
    <dbReference type="NCBI Taxonomy" id="685588"/>
    <lineage>
        <taxon>Eukaryota</taxon>
        <taxon>Fungi</taxon>
        <taxon>Dikarya</taxon>
        <taxon>Basidiomycota</taxon>
        <taxon>Agaricomycotina</taxon>
        <taxon>Agaricomycetes</taxon>
        <taxon>Agaricomycetidae</taxon>
        <taxon>Agaricales</taxon>
        <taxon>Agaricineae</taxon>
        <taxon>Strophariaceae</taxon>
        <taxon>Galerina</taxon>
    </lineage>
</organism>
<gene>
    <name evidence="1" type="ORF">GALMADRAFT_77524</name>
</gene>
<name>A0A067SED7_GALM3</name>
<evidence type="ECO:0000313" key="1">
    <source>
        <dbReference type="EMBL" id="KDR69300.1"/>
    </source>
</evidence>
<reference evidence="2" key="1">
    <citation type="journal article" date="2014" name="Proc. Natl. Acad. Sci. U.S.A.">
        <title>Extensive sampling of basidiomycete genomes demonstrates inadequacy of the white-rot/brown-rot paradigm for wood decay fungi.</title>
        <authorList>
            <person name="Riley R."/>
            <person name="Salamov A.A."/>
            <person name="Brown D.W."/>
            <person name="Nagy L.G."/>
            <person name="Floudas D."/>
            <person name="Held B.W."/>
            <person name="Levasseur A."/>
            <person name="Lombard V."/>
            <person name="Morin E."/>
            <person name="Otillar R."/>
            <person name="Lindquist E.A."/>
            <person name="Sun H."/>
            <person name="LaButti K.M."/>
            <person name="Schmutz J."/>
            <person name="Jabbour D."/>
            <person name="Luo H."/>
            <person name="Baker S.E."/>
            <person name="Pisabarro A.G."/>
            <person name="Walton J.D."/>
            <person name="Blanchette R.A."/>
            <person name="Henrissat B."/>
            <person name="Martin F."/>
            <person name="Cullen D."/>
            <person name="Hibbett D.S."/>
            <person name="Grigoriev I.V."/>
        </authorList>
    </citation>
    <scope>NUCLEOTIDE SEQUENCE [LARGE SCALE GENOMIC DNA]</scope>
    <source>
        <strain evidence="2">CBS 339.88</strain>
    </source>
</reference>
<dbReference type="HOGENOM" id="CLU_3143180_0_0_1"/>
<dbReference type="AlphaFoldDB" id="A0A067SED7"/>
<sequence length="49" mass="5758">MLDLQHNMSSQTFKVHMALGSWAKTPIFPKFSELTRMVNEAMRFEPEED</sequence>
<keyword evidence="2" id="KW-1185">Reference proteome</keyword>
<dbReference type="OrthoDB" id="3268424at2759"/>
<protein>
    <submittedName>
        <fullName evidence="1">Uncharacterized protein</fullName>
    </submittedName>
</protein>
<proteinExistence type="predicted"/>
<dbReference type="EMBL" id="KL142403">
    <property type="protein sequence ID" value="KDR69300.1"/>
    <property type="molecule type" value="Genomic_DNA"/>
</dbReference>
<evidence type="ECO:0000313" key="2">
    <source>
        <dbReference type="Proteomes" id="UP000027222"/>
    </source>
</evidence>
<dbReference type="Proteomes" id="UP000027222">
    <property type="component" value="Unassembled WGS sequence"/>
</dbReference>